<accession>A0ABP8U604</accession>
<protein>
    <submittedName>
        <fullName evidence="5">GAF domain-containing protein</fullName>
    </submittedName>
</protein>
<feature type="region of interest" description="Disordered" evidence="3">
    <location>
        <begin position="235"/>
        <end position="259"/>
    </location>
</feature>
<keyword evidence="6" id="KW-1185">Reference proteome</keyword>
<comment type="caution">
    <text evidence="5">The sequence shown here is derived from an EMBL/GenBank/DDBJ whole genome shotgun (WGS) entry which is preliminary data.</text>
</comment>
<proteinExistence type="predicted"/>
<keyword evidence="1" id="KW-0805">Transcription regulation</keyword>
<dbReference type="SUPFAM" id="SSF55781">
    <property type="entry name" value="GAF domain-like"/>
    <property type="match status" value="1"/>
</dbReference>
<dbReference type="InterPro" id="IPR029016">
    <property type="entry name" value="GAF-like_dom_sf"/>
</dbReference>
<dbReference type="EMBL" id="BAABHK010000002">
    <property type="protein sequence ID" value="GAA4622024.1"/>
    <property type="molecule type" value="Genomic_DNA"/>
</dbReference>
<dbReference type="SMART" id="SM01012">
    <property type="entry name" value="ANTAR"/>
    <property type="match status" value="1"/>
</dbReference>
<dbReference type="Proteomes" id="UP001501442">
    <property type="component" value="Unassembled WGS sequence"/>
</dbReference>
<dbReference type="InterPro" id="IPR036388">
    <property type="entry name" value="WH-like_DNA-bd_sf"/>
</dbReference>
<dbReference type="Gene3D" id="3.30.450.40">
    <property type="match status" value="1"/>
</dbReference>
<dbReference type="Gene3D" id="1.10.10.10">
    <property type="entry name" value="Winged helix-like DNA-binding domain superfamily/Winged helix DNA-binding domain"/>
    <property type="match status" value="1"/>
</dbReference>
<organism evidence="5 6">
    <name type="scientific">Actinoallomurus vinaceus</name>
    <dbReference type="NCBI Taxonomy" id="1080074"/>
    <lineage>
        <taxon>Bacteria</taxon>
        <taxon>Bacillati</taxon>
        <taxon>Actinomycetota</taxon>
        <taxon>Actinomycetes</taxon>
        <taxon>Streptosporangiales</taxon>
        <taxon>Thermomonosporaceae</taxon>
        <taxon>Actinoallomurus</taxon>
    </lineage>
</organism>
<feature type="domain" description="ANTAR" evidence="4">
    <location>
        <begin position="143"/>
        <end position="228"/>
    </location>
</feature>
<dbReference type="InterPro" id="IPR005561">
    <property type="entry name" value="ANTAR"/>
</dbReference>
<dbReference type="Pfam" id="PF13185">
    <property type="entry name" value="GAF_2"/>
    <property type="match status" value="1"/>
</dbReference>
<dbReference type="InterPro" id="IPR003018">
    <property type="entry name" value="GAF"/>
</dbReference>
<evidence type="ECO:0000256" key="3">
    <source>
        <dbReference type="SAM" id="MobiDB-lite"/>
    </source>
</evidence>
<keyword evidence="2" id="KW-0804">Transcription</keyword>
<evidence type="ECO:0000256" key="2">
    <source>
        <dbReference type="ARBA" id="ARBA00023163"/>
    </source>
</evidence>
<evidence type="ECO:0000256" key="1">
    <source>
        <dbReference type="ARBA" id="ARBA00023015"/>
    </source>
</evidence>
<name>A0ABP8U604_9ACTN</name>
<reference evidence="6" key="1">
    <citation type="journal article" date="2019" name="Int. J. Syst. Evol. Microbiol.">
        <title>The Global Catalogue of Microorganisms (GCM) 10K type strain sequencing project: providing services to taxonomists for standard genome sequencing and annotation.</title>
        <authorList>
            <consortium name="The Broad Institute Genomics Platform"/>
            <consortium name="The Broad Institute Genome Sequencing Center for Infectious Disease"/>
            <person name="Wu L."/>
            <person name="Ma J."/>
        </authorList>
    </citation>
    <scope>NUCLEOTIDE SEQUENCE [LARGE SCALE GENOMIC DNA]</scope>
    <source>
        <strain evidence="6">JCM 17939</strain>
    </source>
</reference>
<gene>
    <name evidence="5" type="ORF">GCM10023196_012560</name>
</gene>
<dbReference type="Pfam" id="PF03861">
    <property type="entry name" value="ANTAR"/>
    <property type="match status" value="1"/>
</dbReference>
<evidence type="ECO:0000313" key="5">
    <source>
        <dbReference type="EMBL" id="GAA4622024.1"/>
    </source>
</evidence>
<evidence type="ECO:0000259" key="4">
    <source>
        <dbReference type="SMART" id="SM01012"/>
    </source>
</evidence>
<evidence type="ECO:0000313" key="6">
    <source>
        <dbReference type="Proteomes" id="UP001501442"/>
    </source>
</evidence>
<feature type="compositionally biased region" description="Gly residues" evidence="3">
    <location>
        <begin position="238"/>
        <end position="259"/>
    </location>
</feature>
<sequence>MNDDRSARVWASINAVAHGEATRVSVRHACIACTRAIVAAGAGLSLIRDGRLHEPVYATDPLSRELEELQFTLGEGPCMDAAAGDRPVLVPDVAAEWAGRRWPMFAPAAADRGVVAVFAIPVAAGAVRLGVMDLYRRQIGLLTREELAEALTFADAALVLALDHGDGVGAGLDDLFDTDFAGLRVEVHQAAGMVAAQIGASVTDAFARLRAHAYAQDLRLADVAAEVLARRLRFGSDGRPGGGPRYDGGTTGPRGGERR</sequence>